<evidence type="ECO:0000313" key="3">
    <source>
        <dbReference type="EMBL" id="BAG33732.1"/>
    </source>
</evidence>
<feature type="compositionally biased region" description="Low complexity" evidence="1">
    <location>
        <begin position="268"/>
        <end position="285"/>
    </location>
</feature>
<evidence type="ECO:0000259" key="2">
    <source>
        <dbReference type="Pfam" id="PF01935"/>
    </source>
</evidence>
<feature type="compositionally biased region" description="Basic and acidic residues" evidence="1">
    <location>
        <begin position="338"/>
        <end position="347"/>
    </location>
</feature>
<protein>
    <submittedName>
        <fullName evidence="3">Putative ATP-binding protein</fullName>
    </submittedName>
</protein>
<dbReference type="Pfam" id="PF01935">
    <property type="entry name" value="DUF87"/>
    <property type="match status" value="1"/>
</dbReference>
<dbReference type="InterPro" id="IPR008571">
    <property type="entry name" value="HerA-like"/>
</dbReference>
<feature type="domain" description="Helicase HerA central" evidence="2">
    <location>
        <begin position="531"/>
        <end position="757"/>
    </location>
</feature>
<dbReference type="PANTHER" id="PTHR42957:SF1">
    <property type="entry name" value="HELICASE MJ1565-RELATED"/>
    <property type="match status" value="1"/>
</dbReference>
<evidence type="ECO:0000256" key="1">
    <source>
        <dbReference type="SAM" id="MobiDB-lite"/>
    </source>
</evidence>
<dbReference type="KEGG" id="pgn:PGN_1213"/>
<dbReference type="Proteomes" id="UP000008842">
    <property type="component" value="Chromosome"/>
</dbReference>
<sequence length="1063" mass="119142">MNHNSKNDTDAESDTINAPYMPEELIPLDNMPSMSIAKAVDHVQMILNKSYLQNLSSSPIVPYNEEYPEEKKRSIRWYRIDRIVYEQGVFFTDKFSMLLNALHGEARELVLLLHKNNGERIQLFLGASDKNTDKNFYAGETLKASLEGIFPGIQIERKSPNELIRFDQKAVSAISAAGSLRGDRKEGFVQGLERLINASANIPSFTGIMIAEHISEIERLSLVHGYEQIHTMLSPLASIQLSMNRETSETLSEGESKAISRTLTQGVSRTISHSSSYSETLTSTTGENTSEGITKTIGANIGLSFIIQAGGSYSYSKHKHIGKNSSQSKSNQTSTGRSEADGTHEDISDSTTDETSKGRSRTQGEGMSVTYRQENKTATQLLAKIDKQIEELDSYAAMGFWNCATYFITPENTTSRELANIYKGCIIGEGSNHKTTAINIWNKERKQDVKDITAYLANFVHPRFFVGEEWAKQNVSAGLFVNSQDLAIHMALPQSSVPGVQVKIRAAFGREVIAQDNKNDRESIHLGKIYHLGQLEENTHVQLHTNSLTKHIFVTGSTGSGKSNTLYILLKELIRQGKKVLIIEPAKGEYKHVFKDAMLYGTNPDLSKLLRMNPFCFPDGIRIDEHIDRLVEIFNVCWPMYAAMPAVLKDAVIRSYEACGWNMITSQPLYKGLYPTFTDVLQELRTVIRSSEYSADTQGDYIGALETRLRSLTNGINEKIFCSSDTISDKNLFDQNVIVDLSRIGSNETRSLIMGMLMLKLSEYRMTQANGKMNQPLQHVTVLEEAHNLLKRVSKEQTQEGSNLQGKSVEMIANAIAEMRTYGEGFILADQSPTALDDAAIKNTNTKIIMSLPDGDDRRIAGKSVGLTDEQIDEISNMPVGVGIVYQNNWSEAVMCKIDEYEMEDNVSRPTEPHNFLEELKLSAPLVNLLLLRQEKYNTNELRIAIKAASIRTTLKKDLLELVDNYEKDGLAGVKACAPDEYRAELIYTYCSRQFGFTEAAQRYQNNVGLLIEHYKQVAKQVFDNTVPDVNLLVGFMSLVEKNSNPTIDSLWQEWCKSNKIER</sequence>
<dbReference type="HOGENOM" id="CLU_010030_0_0_10"/>
<name>B2RK37_PORG3</name>
<accession>B2RK37</accession>
<keyword evidence="3" id="KW-0547">Nucleotide-binding</keyword>
<feature type="region of interest" description="Disordered" evidence="1">
    <location>
        <begin position="317"/>
        <end position="369"/>
    </location>
</feature>
<reference evidence="3 4" key="1">
    <citation type="journal article" date="2008" name="DNA Res.">
        <title>Determination of the genome sequence of Porphyromonas gingivalis strain ATCC 33277 and genomic comparison with strain W83 revealed extensive genome rearrangements in P. gingivalis.</title>
        <authorList>
            <person name="Naito M."/>
            <person name="Hirakawa H."/>
            <person name="Yamashita A."/>
            <person name="Ohara N."/>
            <person name="Shoji M."/>
            <person name="Yukitake H."/>
            <person name="Nakayama K."/>
            <person name="Toh H."/>
            <person name="Yoshimura F."/>
            <person name="Kuhara S."/>
            <person name="Hattori M."/>
            <person name="Hayashi T."/>
            <person name="Nakayama K."/>
        </authorList>
    </citation>
    <scope>NUCLEOTIDE SEQUENCE [LARGE SCALE GENOMIC DNA]</scope>
    <source>
        <strain evidence="4">ATCC 33277 / DSM 20709 / CIP 103683 / JCM 12257 / NCTC 11834 / 2561</strain>
    </source>
</reference>
<dbReference type="eggNOG" id="COG0433">
    <property type="taxonomic scope" value="Bacteria"/>
</dbReference>
<dbReference type="Gene3D" id="3.40.50.300">
    <property type="entry name" value="P-loop containing nucleotide triphosphate hydrolases"/>
    <property type="match status" value="2"/>
</dbReference>
<dbReference type="EMBL" id="AP009380">
    <property type="protein sequence ID" value="BAG33732.1"/>
    <property type="molecule type" value="Genomic_DNA"/>
</dbReference>
<dbReference type="PANTHER" id="PTHR42957">
    <property type="entry name" value="HELICASE MJ1565-RELATED"/>
    <property type="match status" value="1"/>
</dbReference>
<proteinExistence type="predicted"/>
<dbReference type="RefSeq" id="WP_012458110.1">
    <property type="nucleotide sequence ID" value="NC_010729.1"/>
</dbReference>
<keyword evidence="3" id="KW-0067">ATP-binding</keyword>
<dbReference type="AlphaFoldDB" id="B2RK37"/>
<dbReference type="GO" id="GO:0005524">
    <property type="term" value="F:ATP binding"/>
    <property type="evidence" value="ECO:0007669"/>
    <property type="project" value="UniProtKB-KW"/>
</dbReference>
<feature type="compositionally biased region" description="Low complexity" evidence="1">
    <location>
        <begin position="323"/>
        <end position="336"/>
    </location>
</feature>
<evidence type="ECO:0000313" key="4">
    <source>
        <dbReference type="Proteomes" id="UP000008842"/>
    </source>
</evidence>
<dbReference type="BioCyc" id="PGIN431947:G1G2V-1387-MONOMER"/>
<gene>
    <name evidence="3" type="ordered locus">PGN_1213</name>
</gene>
<feature type="region of interest" description="Disordered" evidence="1">
    <location>
        <begin position="263"/>
        <end position="290"/>
    </location>
</feature>
<dbReference type="InterPro" id="IPR027417">
    <property type="entry name" value="P-loop_NTPase"/>
</dbReference>
<dbReference type="OrthoDB" id="9806951at2"/>
<organism evidence="3 4">
    <name type="scientific">Porphyromonas gingivalis (strain ATCC 33277 / DSM 20709 / CIP 103683 / JCM 12257 / NCTC 11834 / 2561)</name>
    <dbReference type="NCBI Taxonomy" id="431947"/>
    <lineage>
        <taxon>Bacteria</taxon>
        <taxon>Pseudomonadati</taxon>
        <taxon>Bacteroidota</taxon>
        <taxon>Bacteroidia</taxon>
        <taxon>Bacteroidales</taxon>
        <taxon>Porphyromonadaceae</taxon>
        <taxon>Porphyromonas</taxon>
    </lineage>
</organism>
<dbReference type="SUPFAM" id="SSF52540">
    <property type="entry name" value="P-loop containing nucleoside triphosphate hydrolases"/>
    <property type="match status" value="1"/>
</dbReference>
<dbReference type="GeneID" id="29256420"/>
<dbReference type="InterPro" id="IPR002789">
    <property type="entry name" value="HerA_central"/>
</dbReference>